<keyword evidence="2" id="KW-1185">Reference proteome</keyword>
<dbReference type="Proteomes" id="UP000279833">
    <property type="component" value="Unassembled WGS sequence"/>
</dbReference>
<name>A0A183KPP3_9TREM</name>
<reference evidence="3" key="1">
    <citation type="submission" date="2016-06" db="UniProtKB">
        <authorList>
            <consortium name="WormBaseParasite"/>
        </authorList>
    </citation>
    <scope>IDENTIFICATION</scope>
</reference>
<evidence type="ECO:0000313" key="1">
    <source>
        <dbReference type="EMBL" id="VDP62683.1"/>
    </source>
</evidence>
<organism evidence="3">
    <name type="scientific">Schistosoma curassoni</name>
    <dbReference type="NCBI Taxonomy" id="6186"/>
    <lineage>
        <taxon>Eukaryota</taxon>
        <taxon>Metazoa</taxon>
        <taxon>Spiralia</taxon>
        <taxon>Lophotrochozoa</taxon>
        <taxon>Platyhelminthes</taxon>
        <taxon>Trematoda</taxon>
        <taxon>Digenea</taxon>
        <taxon>Strigeidida</taxon>
        <taxon>Schistosomatoidea</taxon>
        <taxon>Schistosomatidae</taxon>
        <taxon>Schistosoma</taxon>
    </lineage>
</organism>
<dbReference type="EMBL" id="UZAK01039303">
    <property type="protein sequence ID" value="VDP62683.1"/>
    <property type="molecule type" value="Genomic_DNA"/>
</dbReference>
<evidence type="ECO:0000313" key="3">
    <source>
        <dbReference type="WBParaSite" id="SCUD_0001702801-mRNA-1"/>
    </source>
</evidence>
<gene>
    <name evidence="1" type="ORF">SCUD_LOCUS17025</name>
</gene>
<dbReference type="WBParaSite" id="SCUD_0001702801-mRNA-1">
    <property type="protein sequence ID" value="SCUD_0001702801-mRNA-1"/>
    <property type="gene ID" value="SCUD_0001702801"/>
</dbReference>
<reference evidence="1 2" key="2">
    <citation type="submission" date="2018-11" db="EMBL/GenBank/DDBJ databases">
        <authorList>
            <consortium name="Pathogen Informatics"/>
        </authorList>
    </citation>
    <scope>NUCLEOTIDE SEQUENCE [LARGE SCALE GENOMIC DNA]</scope>
    <source>
        <strain evidence="1">Dakar</strain>
        <strain evidence="2">Dakar, Senegal</strain>
    </source>
</reference>
<evidence type="ECO:0000313" key="2">
    <source>
        <dbReference type="Proteomes" id="UP000279833"/>
    </source>
</evidence>
<accession>A0A183KPP3</accession>
<sequence length="77" mass="8402">MQEKKTSVAAVSVTVGLKIHKGKSEILPYNTECNIPIKIDGDHLEDVKTFTYLCSTIDEHGGFDANVKARIGRARAA</sequence>
<protein>
    <submittedName>
        <fullName evidence="3">Type VI secretion system tube protein Hcp</fullName>
    </submittedName>
</protein>
<dbReference type="AlphaFoldDB" id="A0A183KPP3"/>
<proteinExistence type="predicted"/>